<dbReference type="KEGG" id="gtt:GUITHDRAFT_142509"/>
<dbReference type="PaxDb" id="55529-EKX40899"/>
<dbReference type="AlphaFoldDB" id="L1IYD0"/>
<reference evidence="4" key="2">
    <citation type="submission" date="2012-11" db="EMBL/GenBank/DDBJ databases">
        <authorList>
            <person name="Kuo A."/>
            <person name="Curtis B.A."/>
            <person name="Tanifuji G."/>
            <person name="Burki F."/>
            <person name="Gruber A."/>
            <person name="Irimia M."/>
            <person name="Maruyama S."/>
            <person name="Arias M.C."/>
            <person name="Ball S.G."/>
            <person name="Gile G.H."/>
            <person name="Hirakawa Y."/>
            <person name="Hopkins J.F."/>
            <person name="Rensing S.A."/>
            <person name="Schmutz J."/>
            <person name="Symeonidi A."/>
            <person name="Elias M."/>
            <person name="Eveleigh R.J."/>
            <person name="Herman E.K."/>
            <person name="Klute M.J."/>
            <person name="Nakayama T."/>
            <person name="Obornik M."/>
            <person name="Reyes-Prieto A."/>
            <person name="Armbrust E.V."/>
            <person name="Aves S.J."/>
            <person name="Beiko R.G."/>
            <person name="Coutinho P."/>
            <person name="Dacks J.B."/>
            <person name="Durnford D.G."/>
            <person name="Fast N.M."/>
            <person name="Green B.R."/>
            <person name="Grisdale C."/>
            <person name="Hempe F."/>
            <person name="Henrissat B."/>
            <person name="Hoppner M.P."/>
            <person name="Ishida K.-I."/>
            <person name="Kim E."/>
            <person name="Koreny L."/>
            <person name="Kroth P.G."/>
            <person name="Liu Y."/>
            <person name="Malik S.-B."/>
            <person name="Maier U.G."/>
            <person name="McRose D."/>
            <person name="Mock T."/>
            <person name="Neilson J.A."/>
            <person name="Onodera N.T."/>
            <person name="Poole A.M."/>
            <person name="Pritham E.J."/>
            <person name="Richards T.A."/>
            <person name="Rocap G."/>
            <person name="Roy S.W."/>
            <person name="Sarai C."/>
            <person name="Schaack S."/>
            <person name="Shirato S."/>
            <person name="Slamovits C.H."/>
            <person name="Spencer D.F."/>
            <person name="Suzuki S."/>
            <person name="Worden A.Z."/>
            <person name="Zauner S."/>
            <person name="Barry K."/>
            <person name="Bell C."/>
            <person name="Bharti A.K."/>
            <person name="Crow J.A."/>
            <person name="Grimwood J."/>
            <person name="Kramer R."/>
            <person name="Lindquist E."/>
            <person name="Lucas S."/>
            <person name="Salamov A."/>
            <person name="McFadden G.I."/>
            <person name="Lane C.E."/>
            <person name="Keeling P.J."/>
            <person name="Gray M.W."/>
            <person name="Grigoriev I.V."/>
            <person name="Archibald J.M."/>
        </authorList>
    </citation>
    <scope>NUCLEOTIDE SEQUENCE</scope>
    <source>
        <strain evidence="4">CCMP2712</strain>
    </source>
</reference>
<protein>
    <submittedName>
        <fullName evidence="2 3">Uncharacterized protein</fullName>
    </submittedName>
</protein>
<dbReference type="Proteomes" id="UP000011087">
    <property type="component" value="Unassembled WGS sequence"/>
</dbReference>
<name>L1IYD0_GUITC</name>
<reference evidence="2 4" key="1">
    <citation type="journal article" date="2012" name="Nature">
        <title>Algal genomes reveal evolutionary mosaicism and the fate of nucleomorphs.</title>
        <authorList>
            <consortium name="DOE Joint Genome Institute"/>
            <person name="Curtis B.A."/>
            <person name="Tanifuji G."/>
            <person name="Burki F."/>
            <person name="Gruber A."/>
            <person name="Irimia M."/>
            <person name="Maruyama S."/>
            <person name="Arias M.C."/>
            <person name="Ball S.G."/>
            <person name="Gile G.H."/>
            <person name="Hirakawa Y."/>
            <person name="Hopkins J.F."/>
            <person name="Kuo A."/>
            <person name="Rensing S.A."/>
            <person name="Schmutz J."/>
            <person name="Symeonidi A."/>
            <person name="Elias M."/>
            <person name="Eveleigh R.J."/>
            <person name="Herman E.K."/>
            <person name="Klute M.J."/>
            <person name="Nakayama T."/>
            <person name="Obornik M."/>
            <person name="Reyes-Prieto A."/>
            <person name="Armbrust E.V."/>
            <person name="Aves S.J."/>
            <person name="Beiko R.G."/>
            <person name="Coutinho P."/>
            <person name="Dacks J.B."/>
            <person name="Durnford D.G."/>
            <person name="Fast N.M."/>
            <person name="Green B.R."/>
            <person name="Grisdale C.J."/>
            <person name="Hempel F."/>
            <person name="Henrissat B."/>
            <person name="Hoppner M.P."/>
            <person name="Ishida K."/>
            <person name="Kim E."/>
            <person name="Koreny L."/>
            <person name="Kroth P.G."/>
            <person name="Liu Y."/>
            <person name="Malik S.B."/>
            <person name="Maier U.G."/>
            <person name="McRose D."/>
            <person name="Mock T."/>
            <person name="Neilson J.A."/>
            <person name="Onodera N.T."/>
            <person name="Poole A.M."/>
            <person name="Pritham E.J."/>
            <person name="Richards T.A."/>
            <person name="Rocap G."/>
            <person name="Roy S.W."/>
            <person name="Sarai C."/>
            <person name="Schaack S."/>
            <person name="Shirato S."/>
            <person name="Slamovits C.H."/>
            <person name="Spencer D.F."/>
            <person name="Suzuki S."/>
            <person name="Worden A.Z."/>
            <person name="Zauner S."/>
            <person name="Barry K."/>
            <person name="Bell C."/>
            <person name="Bharti A.K."/>
            <person name="Crow J.A."/>
            <person name="Grimwood J."/>
            <person name="Kramer R."/>
            <person name="Lindquist E."/>
            <person name="Lucas S."/>
            <person name="Salamov A."/>
            <person name="McFadden G.I."/>
            <person name="Lane C.E."/>
            <person name="Keeling P.J."/>
            <person name="Gray M.W."/>
            <person name="Grigoriev I.V."/>
            <person name="Archibald J.M."/>
        </authorList>
    </citation>
    <scope>NUCLEOTIDE SEQUENCE</scope>
    <source>
        <strain evidence="2 4">CCMP2712</strain>
    </source>
</reference>
<dbReference type="EMBL" id="JH993028">
    <property type="protein sequence ID" value="EKX40899.1"/>
    <property type="molecule type" value="Genomic_DNA"/>
</dbReference>
<gene>
    <name evidence="2" type="ORF">GUITHDRAFT_142509</name>
</gene>
<reference evidence="3" key="3">
    <citation type="submission" date="2016-03" db="UniProtKB">
        <authorList>
            <consortium name="EnsemblProtists"/>
        </authorList>
    </citation>
    <scope>IDENTIFICATION</scope>
</reference>
<proteinExistence type="predicted"/>
<accession>L1IYD0</accession>
<evidence type="ECO:0000313" key="3">
    <source>
        <dbReference type="EnsemblProtists" id="EKX40899"/>
    </source>
</evidence>
<sequence>MQAEGKEGRKHEQVTAGTIVKVGFQREEATESAQGRRYKTYHVLLERRPVRLTPSGDAKVARKAEGSEGSAGASPQGARRDVSFASKEDVVKLGGAVEALQTEMRDLKGLVMHEQQELRLRLFKLEAMLRGLMKERGQDDPGALPDGGEELGHSCMLAALIE</sequence>
<evidence type="ECO:0000313" key="4">
    <source>
        <dbReference type="Proteomes" id="UP000011087"/>
    </source>
</evidence>
<dbReference type="GeneID" id="17297419"/>
<organism evidence="2">
    <name type="scientific">Guillardia theta (strain CCMP2712)</name>
    <name type="common">Cryptophyte</name>
    <dbReference type="NCBI Taxonomy" id="905079"/>
    <lineage>
        <taxon>Eukaryota</taxon>
        <taxon>Cryptophyceae</taxon>
        <taxon>Pyrenomonadales</taxon>
        <taxon>Geminigeraceae</taxon>
        <taxon>Guillardia</taxon>
    </lineage>
</organism>
<dbReference type="HOGENOM" id="CLU_1638588_0_0_1"/>
<keyword evidence="4" id="KW-1185">Reference proteome</keyword>
<dbReference type="EnsemblProtists" id="EKX40899">
    <property type="protein sequence ID" value="EKX40899"/>
    <property type="gene ID" value="GUITHDRAFT_142509"/>
</dbReference>
<evidence type="ECO:0000256" key="1">
    <source>
        <dbReference type="SAM" id="MobiDB-lite"/>
    </source>
</evidence>
<feature type="region of interest" description="Disordered" evidence="1">
    <location>
        <begin position="52"/>
        <end position="82"/>
    </location>
</feature>
<evidence type="ECO:0000313" key="2">
    <source>
        <dbReference type="EMBL" id="EKX40899.1"/>
    </source>
</evidence>
<dbReference type="RefSeq" id="XP_005827879.1">
    <property type="nucleotide sequence ID" value="XM_005827822.1"/>
</dbReference>